<feature type="domain" description="C3H1-type" evidence="3">
    <location>
        <begin position="280"/>
        <end position="311"/>
    </location>
</feature>
<reference evidence="4 5" key="1">
    <citation type="journal article" date="2024" name="Science">
        <title>Giant polyketide synthase enzymes in the biosynthesis of giant marine polyether toxins.</title>
        <authorList>
            <person name="Fallon T.R."/>
            <person name="Shende V.V."/>
            <person name="Wierzbicki I.H."/>
            <person name="Pendleton A.L."/>
            <person name="Watervoot N.F."/>
            <person name="Auber R.P."/>
            <person name="Gonzalez D.J."/>
            <person name="Wisecaver J.H."/>
            <person name="Moore B.S."/>
        </authorList>
    </citation>
    <scope>NUCLEOTIDE SEQUENCE [LARGE SCALE GENOMIC DNA]</scope>
    <source>
        <strain evidence="4 5">12B1</strain>
    </source>
</reference>
<feature type="region of interest" description="Disordered" evidence="2">
    <location>
        <begin position="421"/>
        <end position="482"/>
    </location>
</feature>
<evidence type="ECO:0000313" key="4">
    <source>
        <dbReference type="EMBL" id="KAL1507987.1"/>
    </source>
</evidence>
<name>A0AB34IY11_PRYPA</name>
<evidence type="ECO:0000259" key="3">
    <source>
        <dbReference type="PROSITE" id="PS50103"/>
    </source>
</evidence>
<feature type="compositionally biased region" description="Basic and acidic residues" evidence="2">
    <location>
        <begin position="421"/>
        <end position="471"/>
    </location>
</feature>
<dbReference type="InterPro" id="IPR000571">
    <property type="entry name" value="Znf_CCCH"/>
</dbReference>
<keyword evidence="5" id="KW-1185">Reference proteome</keyword>
<gene>
    <name evidence="4" type="ORF">AB1Y20_007589</name>
</gene>
<accession>A0AB34IY11</accession>
<evidence type="ECO:0000256" key="2">
    <source>
        <dbReference type="SAM" id="MobiDB-lite"/>
    </source>
</evidence>
<feature type="region of interest" description="Disordered" evidence="2">
    <location>
        <begin position="20"/>
        <end position="39"/>
    </location>
</feature>
<dbReference type="GO" id="GO:0008270">
    <property type="term" value="F:zinc ion binding"/>
    <property type="evidence" value="ECO:0007669"/>
    <property type="project" value="UniProtKB-KW"/>
</dbReference>
<evidence type="ECO:0000256" key="1">
    <source>
        <dbReference type="PROSITE-ProRule" id="PRU00723"/>
    </source>
</evidence>
<dbReference type="Proteomes" id="UP001515480">
    <property type="component" value="Unassembled WGS sequence"/>
</dbReference>
<feature type="zinc finger region" description="C3H1-type" evidence="1">
    <location>
        <begin position="184"/>
        <end position="215"/>
    </location>
</feature>
<protein>
    <recommendedName>
        <fullName evidence="3">C3H1-type domain-containing protein</fullName>
    </recommendedName>
</protein>
<dbReference type="AlphaFoldDB" id="A0AB34IY11"/>
<keyword evidence="1" id="KW-0862">Zinc</keyword>
<feature type="zinc finger region" description="C3H1-type" evidence="1">
    <location>
        <begin position="280"/>
        <end position="311"/>
    </location>
</feature>
<evidence type="ECO:0000313" key="5">
    <source>
        <dbReference type="Proteomes" id="UP001515480"/>
    </source>
</evidence>
<organism evidence="4 5">
    <name type="scientific">Prymnesium parvum</name>
    <name type="common">Toxic golden alga</name>
    <dbReference type="NCBI Taxonomy" id="97485"/>
    <lineage>
        <taxon>Eukaryota</taxon>
        <taxon>Haptista</taxon>
        <taxon>Haptophyta</taxon>
        <taxon>Prymnesiophyceae</taxon>
        <taxon>Prymnesiales</taxon>
        <taxon>Prymnesiaceae</taxon>
        <taxon>Prymnesium</taxon>
    </lineage>
</organism>
<sequence length="482" mass="52489">MAWVSGGVQAGSLAEEGGVAPAATPAYSGPPRPPGIPEHYVFDEDTELWMPPSAVSKSQSQKPAKDALVVKKDLGGGAEITVFKSSAANPSPYTQGSSTDPICFEYTNSGTCSRLARGEICRYRHLEANHPDVIRDKVRQGKLPPSSLSLAGEQPSTLQAVLSNPLAALAPGALAAMAPFDDPGPTASLCFDFVNNGTCPRVAAGERCKYRHLPPHHPDVIADKIKQGKLNPLSAASLIASAGSPAALAQVLAAQQHAPLPQVNDPAAVAAAAAAIPDPGPGFQLCFDFVNRGACSRLQRGEICRYRHLPPSHPDVIADKIKQGKAPGVLLPASLSAGAALALPDSGGGKPVVVQTYAGADAAPKSRRKASSSRSSSSDAGARFRERDRERSHRYEWRGYDRGRRYDEYRRHDHYERRRHDDHYDRRRHDDYERRYERRRSPERRYDRYERRDRRSAERGDSRRSDKAEKGGEEEERAPSAQ</sequence>
<dbReference type="EMBL" id="JBGBPQ010000017">
    <property type="protein sequence ID" value="KAL1507987.1"/>
    <property type="molecule type" value="Genomic_DNA"/>
</dbReference>
<dbReference type="Gene3D" id="4.10.1000.10">
    <property type="entry name" value="Zinc finger, CCCH-type"/>
    <property type="match status" value="1"/>
</dbReference>
<keyword evidence="1" id="KW-0479">Metal-binding</keyword>
<dbReference type="PROSITE" id="PS50103">
    <property type="entry name" value="ZF_C3H1"/>
    <property type="match status" value="2"/>
</dbReference>
<feature type="domain" description="C3H1-type" evidence="3">
    <location>
        <begin position="184"/>
        <end position="215"/>
    </location>
</feature>
<keyword evidence="1" id="KW-0863">Zinc-finger</keyword>
<proteinExistence type="predicted"/>
<feature type="region of interest" description="Disordered" evidence="2">
    <location>
        <begin position="361"/>
        <end position="388"/>
    </location>
</feature>
<feature type="compositionally biased region" description="Low complexity" evidence="2">
    <location>
        <begin position="372"/>
        <end position="381"/>
    </location>
</feature>
<comment type="caution">
    <text evidence="4">The sequence shown here is derived from an EMBL/GenBank/DDBJ whole genome shotgun (WGS) entry which is preliminary data.</text>
</comment>